<evidence type="ECO:0000256" key="1">
    <source>
        <dbReference type="ARBA" id="ARBA00022737"/>
    </source>
</evidence>
<keyword evidence="4" id="KW-1185">Reference proteome</keyword>
<gene>
    <name evidence="5" type="primary">LOC34617494</name>
</gene>
<reference evidence="5" key="1">
    <citation type="submission" date="2025-08" db="UniProtKB">
        <authorList>
            <consortium name="RefSeq"/>
        </authorList>
    </citation>
    <scope>IDENTIFICATION</scope>
</reference>
<evidence type="ECO:0000313" key="4">
    <source>
        <dbReference type="Proteomes" id="UP000515125"/>
    </source>
</evidence>
<keyword evidence="2" id="KW-0106">Calcium</keyword>
<dbReference type="InterPro" id="IPR018247">
    <property type="entry name" value="EF_Hand_1_Ca_BS"/>
</dbReference>
<dbReference type="InterPro" id="IPR050145">
    <property type="entry name" value="Centrin_CML-like"/>
</dbReference>
<dbReference type="PROSITE" id="PS00018">
    <property type="entry name" value="EF_HAND_1"/>
    <property type="match status" value="1"/>
</dbReference>
<dbReference type="AlphaFoldDB" id="A0A6P6RUP8"/>
<dbReference type="InterPro" id="IPR011992">
    <property type="entry name" value="EF-hand-dom_pair"/>
</dbReference>
<organism evidence="4 5">
    <name type="scientific">Cyclospora cayetanensis</name>
    <dbReference type="NCBI Taxonomy" id="88456"/>
    <lineage>
        <taxon>Eukaryota</taxon>
        <taxon>Sar</taxon>
        <taxon>Alveolata</taxon>
        <taxon>Apicomplexa</taxon>
        <taxon>Conoidasida</taxon>
        <taxon>Coccidia</taxon>
        <taxon>Eucoccidiorida</taxon>
        <taxon>Eimeriorina</taxon>
        <taxon>Eimeriidae</taxon>
        <taxon>Cyclospora</taxon>
    </lineage>
</organism>
<dbReference type="PROSITE" id="PS50222">
    <property type="entry name" value="EF_HAND_2"/>
    <property type="match status" value="1"/>
</dbReference>
<dbReference type="Gene3D" id="1.10.238.10">
    <property type="entry name" value="EF-hand"/>
    <property type="match status" value="1"/>
</dbReference>
<name>A0A6P6RUP8_9EIME</name>
<protein>
    <submittedName>
        <fullName evidence="5">Calmodulin-like protein 5</fullName>
    </submittedName>
</protein>
<dbReference type="GeneID" id="34617494"/>
<dbReference type="GO" id="GO:0005509">
    <property type="term" value="F:calcium ion binding"/>
    <property type="evidence" value="ECO:0007669"/>
    <property type="project" value="InterPro"/>
</dbReference>
<evidence type="ECO:0000259" key="3">
    <source>
        <dbReference type="PROSITE" id="PS50222"/>
    </source>
</evidence>
<keyword evidence="1" id="KW-0677">Repeat</keyword>
<evidence type="ECO:0000256" key="2">
    <source>
        <dbReference type="ARBA" id="ARBA00022837"/>
    </source>
</evidence>
<dbReference type="SUPFAM" id="SSF47473">
    <property type="entry name" value="EF-hand"/>
    <property type="match status" value="1"/>
</dbReference>
<dbReference type="RefSeq" id="XP_026191177.1">
    <property type="nucleotide sequence ID" value="XM_026335392.1"/>
</dbReference>
<dbReference type="PANTHER" id="PTHR23050">
    <property type="entry name" value="CALCIUM BINDING PROTEIN"/>
    <property type="match status" value="1"/>
</dbReference>
<evidence type="ECO:0000313" key="5">
    <source>
        <dbReference type="RefSeq" id="XP_026191177.1"/>
    </source>
</evidence>
<dbReference type="Proteomes" id="UP000515125">
    <property type="component" value="Unplaced"/>
</dbReference>
<accession>A0A6P6RUP8</accession>
<dbReference type="Pfam" id="PF13499">
    <property type="entry name" value="EF-hand_7"/>
    <property type="match status" value="1"/>
</dbReference>
<feature type="domain" description="EF-hand" evidence="3">
    <location>
        <begin position="22"/>
        <end position="57"/>
    </location>
</feature>
<dbReference type="OrthoDB" id="26525at2759"/>
<proteinExistence type="predicted"/>
<dbReference type="InterPro" id="IPR002048">
    <property type="entry name" value="EF_hand_dom"/>
</dbReference>
<sequence>MSGTSSCGSHNSLTLTELPTQVELEALKRAFNALDADGDGRLSSHDILSTLCRLRHKITRASLANQEVEVMLWEVDEDLDGHISWSEFLTLYQRGTGDATGLEPRGLFHVVQFLMYDRDLKGEIGVEQTLQILFVRFGRELLDEEIQAIFGEEDRKHEGPEKRVTLTEYLERVKDRTREEGYYIPKDEKKKLDVTTYVYDFAMTQKHSSPCTVVRKPEKNHGVYASSRLNRLKFILYSMSIS</sequence>